<dbReference type="FunFam" id="2.40.10.10:FF:000073">
    <property type="entry name" value="Trypsin alpha"/>
    <property type="match status" value="1"/>
</dbReference>
<accession>A0A7R8YUR8</accession>
<protein>
    <recommendedName>
        <fullName evidence="6">Peptidase S1 domain-containing protein</fullName>
    </recommendedName>
</protein>
<dbReference type="InterPro" id="IPR043504">
    <property type="entry name" value="Peptidase_S1_PA_chymotrypsin"/>
</dbReference>
<dbReference type="SMART" id="SM00020">
    <property type="entry name" value="Tryp_SPc"/>
    <property type="match status" value="1"/>
</dbReference>
<dbReference type="EMBL" id="LR899010">
    <property type="protein sequence ID" value="CAD7083054.1"/>
    <property type="molecule type" value="Genomic_DNA"/>
</dbReference>
<dbReference type="AlphaFoldDB" id="A0A7R8YUR8"/>
<dbReference type="InParanoid" id="A0A7R8YUR8"/>
<gene>
    <name evidence="7" type="ORF">HERILL_LOCUS6040</name>
</gene>
<evidence type="ECO:0000313" key="8">
    <source>
        <dbReference type="Proteomes" id="UP000594454"/>
    </source>
</evidence>
<dbReference type="InterPro" id="IPR001254">
    <property type="entry name" value="Trypsin_dom"/>
</dbReference>
<keyword evidence="4" id="KW-1015">Disulfide bond</keyword>
<evidence type="ECO:0000256" key="5">
    <source>
        <dbReference type="SAM" id="SignalP"/>
    </source>
</evidence>
<feature type="domain" description="Peptidase S1" evidence="6">
    <location>
        <begin position="32"/>
        <end position="289"/>
    </location>
</feature>
<keyword evidence="2" id="KW-0378">Hydrolase</keyword>
<evidence type="ECO:0000256" key="1">
    <source>
        <dbReference type="ARBA" id="ARBA00022670"/>
    </source>
</evidence>
<dbReference type="OrthoDB" id="10059102at2759"/>
<dbReference type="InterPro" id="IPR050430">
    <property type="entry name" value="Peptidase_S1"/>
</dbReference>
<dbReference type="GO" id="GO:0006508">
    <property type="term" value="P:proteolysis"/>
    <property type="evidence" value="ECO:0007669"/>
    <property type="project" value="UniProtKB-KW"/>
</dbReference>
<evidence type="ECO:0000256" key="2">
    <source>
        <dbReference type="ARBA" id="ARBA00022801"/>
    </source>
</evidence>
<name>A0A7R8YUR8_HERIL</name>
<dbReference type="PANTHER" id="PTHR24276">
    <property type="entry name" value="POLYSERASE-RELATED"/>
    <property type="match status" value="1"/>
</dbReference>
<keyword evidence="8" id="KW-1185">Reference proteome</keyword>
<keyword evidence="1" id="KW-0645">Protease</keyword>
<dbReference type="Pfam" id="PF00089">
    <property type="entry name" value="Trypsin"/>
    <property type="match status" value="1"/>
</dbReference>
<evidence type="ECO:0000313" key="7">
    <source>
        <dbReference type="EMBL" id="CAD7083054.1"/>
    </source>
</evidence>
<dbReference type="InterPro" id="IPR018114">
    <property type="entry name" value="TRYPSIN_HIS"/>
</dbReference>
<keyword evidence="5" id="KW-0732">Signal</keyword>
<dbReference type="InterPro" id="IPR009003">
    <property type="entry name" value="Peptidase_S1_PA"/>
</dbReference>
<feature type="signal peptide" evidence="5">
    <location>
        <begin position="1"/>
        <end position="16"/>
    </location>
</feature>
<reference evidence="7 8" key="1">
    <citation type="submission" date="2020-11" db="EMBL/GenBank/DDBJ databases">
        <authorList>
            <person name="Wallbank WR R."/>
            <person name="Pardo Diaz C."/>
            <person name="Kozak K."/>
            <person name="Martin S."/>
            <person name="Jiggins C."/>
            <person name="Moest M."/>
            <person name="Warren A I."/>
            <person name="Generalovic N T."/>
            <person name="Byers J.R.P. K."/>
            <person name="Montejo-Kovacevich G."/>
            <person name="Yen C E."/>
        </authorList>
    </citation>
    <scope>NUCLEOTIDE SEQUENCE [LARGE SCALE GENOMIC DNA]</scope>
</reference>
<dbReference type="Proteomes" id="UP000594454">
    <property type="component" value="Chromosome 2"/>
</dbReference>
<evidence type="ECO:0000256" key="3">
    <source>
        <dbReference type="ARBA" id="ARBA00022825"/>
    </source>
</evidence>
<dbReference type="CDD" id="cd00190">
    <property type="entry name" value="Tryp_SPc"/>
    <property type="match status" value="1"/>
</dbReference>
<proteinExistence type="predicted"/>
<dbReference type="PROSITE" id="PS50240">
    <property type="entry name" value="TRYPSIN_DOM"/>
    <property type="match status" value="1"/>
</dbReference>
<dbReference type="Gene3D" id="2.40.10.10">
    <property type="entry name" value="Trypsin-like serine proteases"/>
    <property type="match status" value="4"/>
</dbReference>
<feature type="chain" id="PRO_5031212992" description="Peptidase S1 domain-containing protein" evidence="5">
    <location>
        <begin position="17"/>
        <end position="313"/>
    </location>
</feature>
<dbReference type="PANTHER" id="PTHR24276:SF91">
    <property type="entry name" value="AT26814P-RELATED"/>
    <property type="match status" value="1"/>
</dbReference>
<dbReference type="PROSITE" id="PS00134">
    <property type="entry name" value="TRYPSIN_HIS"/>
    <property type="match status" value="1"/>
</dbReference>
<organism evidence="7 8">
    <name type="scientific">Hermetia illucens</name>
    <name type="common">Black soldier fly</name>
    <dbReference type="NCBI Taxonomy" id="343691"/>
    <lineage>
        <taxon>Eukaryota</taxon>
        <taxon>Metazoa</taxon>
        <taxon>Ecdysozoa</taxon>
        <taxon>Arthropoda</taxon>
        <taxon>Hexapoda</taxon>
        <taxon>Insecta</taxon>
        <taxon>Pterygota</taxon>
        <taxon>Neoptera</taxon>
        <taxon>Endopterygota</taxon>
        <taxon>Diptera</taxon>
        <taxon>Brachycera</taxon>
        <taxon>Stratiomyomorpha</taxon>
        <taxon>Stratiomyidae</taxon>
        <taxon>Hermetiinae</taxon>
        <taxon>Hermetia</taxon>
    </lineage>
</organism>
<dbReference type="SUPFAM" id="SSF50494">
    <property type="entry name" value="Trypsin-like serine proteases"/>
    <property type="match status" value="2"/>
</dbReference>
<evidence type="ECO:0000259" key="6">
    <source>
        <dbReference type="PROSITE" id="PS50240"/>
    </source>
</evidence>
<evidence type="ECO:0000256" key="4">
    <source>
        <dbReference type="ARBA" id="ARBA00023157"/>
    </source>
</evidence>
<dbReference type="GO" id="GO:0004252">
    <property type="term" value="F:serine-type endopeptidase activity"/>
    <property type="evidence" value="ECO:0007669"/>
    <property type="project" value="InterPro"/>
</dbReference>
<sequence length="313" mass="34477">MQKAVLFVSLLAVASAFPNQFSPSQNSSGGRIVGGQDADIKDFPYQVSLRSQGRHFCGGSIYLANIIITATHCFYGYDRIQLTVESGTSSRTLPGLSSKVKRVVLHPNFSRETMDYDIAILLLETEIPFGPTIQPIFLAPANRKTIVGSKAIKSEGGLSTAVKEIVLHPYFDDEIMDYDVAILLLEEGIPFDDTRQPIALPAANSKTVDGSRAYVSGWGATLEGGSSPDQLQYVAVMTMDRQKCAEAYQKVDYPWIVSGNRETFIYIPTYCYETTELMQPMIAVGVHACSRKVPKKTPWNRKRSAGGETRTEN</sequence>
<keyword evidence="3" id="KW-0720">Serine protease</keyword>